<organism evidence="2 3">
    <name type="scientific">Nocardia amamiensis</name>
    <dbReference type="NCBI Taxonomy" id="404578"/>
    <lineage>
        <taxon>Bacteria</taxon>
        <taxon>Bacillati</taxon>
        <taxon>Actinomycetota</taxon>
        <taxon>Actinomycetes</taxon>
        <taxon>Mycobacteriales</taxon>
        <taxon>Nocardiaceae</taxon>
        <taxon>Nocardia</taxon>
    </lineage>
</organism>
<dbReference type="SUPFAM" id="SSF47413">
    <property type="entry name" value="lambda repressor-like DNA-binding domains"/>
    <property type="match status" value="1"/>
</dbReference>
<dbReference type="RefSeq" id="WP_324198892.1">
    <property type="nucleotide sequence ID" value="NZ_JADLQX010000011.1"/>
</dbReference>
<dbReference type="EMBL" id="JADLQX010000011">
    <property type="protein sequence ID" value="MBF6299090.1"/>
    <property type="molecule type" value="Genomic_DNA"/>
</dbReference>
<dbReference type="InterPro" id="IPR011990">
    <property type="entry name" value="TPR-like_helical_dom_sf"/>
</dbReference>
<protein>
    <submittedName>
        <fullName evidence="2">Helix-turn-helix transcriptional regulator</fullName>
    </submittedName>
</protein>
<dbReference type="Pfam" id="PF13560">
    <property type="entry name" value="HTH_31"/>
    <property type="match status" value="1"/>
</dbReference>
<gene>
    <name evidence="2" type="ORF">IU459_16290</name>
</gene>
<evidence type="ECO:0000313" key="2">
    <source>
        <dbReference type="EMBL" id="MBF6299090.1"/>
    </source>
</evidence>
<dbReference type="CDD" id="cd00093">
    <property type="entry name" value="HTH_XRE"/>
    <property type="match status" value="1"/>
</dbReference>
<reference evidence="2 3" key="1">
    <citation type="submission" date="2020-10" db="EMBL/GenBank/DDBJ databases">
        <title>Identification of Nocardia species via Next-generation sequencing and recognition of intraspecies genetic diversity.</title>
        <authorList>
            <person name="Li P."/>
            <person name="Li P."/>
            <person name="Lu B."/>
        </authorList>
    </citation>
    <scope>NUCLEOTIDE SEQUENCE [LARGE SCALE GENOMIC DNA]</scope>
    <source>
        <strain evidence="2 3">BJ06-0157</strain>
    </source>
</reference>
<evidence type="ECO:0000259" key="1">
    <source>
        <dbReference type="PROSITE" id="PS50943"/>
    </source>
</evidence>
<keyword evidence="3" id="KW-1185">Reference proteome</keyword>
<dbReference type="SMART" id="SM00530">
    <property type="entry name" value="HTH_XRE"/>
    <property type="match status" value="1"/>
</dbReference>
<evidence type="ECO:0000313" key="3">
    <source>
        <dbReference type="Proteomes" id="UP000702209"/>
    </source>
</evidence>
<dbReference type="SUPFAM" id="SSF48452">
    <property type="entry name" value="TPR-like"/>
    <property type="match status" value="1"/>
</dbReference>
<proteinExistence type="predicted"/>
<accession>A0ABS0CSG6</accession>
<dbReference type="InterPro" id="IPR010982">
    <property type="entry name" value="Lambda_DNA-bd_dom_sf"/>
</dbReference>
<dbReference type="Gene3D" id="1.10.260.40">
    <property type="entry name" value="lambda repressor-like DNA-binding domains"/>
    <property type="match status" value="1"/>
</dbReference>
<sequence>MGRLPEDFYESPTLRSALGSYDFGTIFLAVRQQAGLSQTELGELLDMSQSRVSAVERGERGIGHVKLVARIATRLGIPAELLGFAAGITGSLANKEVSWVDRRDFLVLLTAATLGSNLHPELARLGNQLPGQAVPSTRTHIGAADIDAIEAITDGFRRWDLAHGGGLCRSAALTQLQQVRALQSASCPDDLRPRLLIATAELASMAGWLAYDVEDHDAARKLWTYALDAAHQGEDHPRSTDLTVSVLLDMAHQSLHLGRPDEALKVAQLAQATAGNRKNPAAITTEAYVFAVLGWSRAARGEVEPMRRALGQSEERYDDANSAPVPSWARCWRGVVSEAEITAQQGYALHLLSQSQPEYAPQAVTMLGQAVGSYENAHARSRAVNLPPLAAAQFRAGDTDSAIKTGYQAISAIGNVSSTRCYARLKDLSKAAGPFAGQPEVADLRADIRAAIPVVA</sequence>
<name>A0ABS0CSG6_9NOCA</name>
<dbReference type="PROSITE" id="PS50943">
    <property type="entry name" value="HTH_CROC1"/>
    <property type="match status" value="1"/>
</dbReference>
<feature type="domain" description="HTH cro/C1-type" evidence="1">
    <location>
        <begin position="31"/>
        <end position="82"/>
    </location>
</feature>
<dbReference type="InterPro" id="IPR001387">
    <property type="entry name" value="Cro/C1-type_HTH"/>
</dbReference>
<dbReference type="Proteomes" id="UP000702209">
    <property type="component" value="Unassembled WGS sequence"/>
</dbReference>
<comment type="caution">
    <text evidence="2">The sequence shown here is derived from an EMBL/GenBank/DDBJ whole genome shotgun (WGS) entry which is preliminary data.</text>
</comment>
<dbReference type="Gene3D" id="1.25.40.10">
    <property type="entry name" value="Tetratricopeptide repeat domain"/>
    <property type="match status" value="1"/>
</dbReference>